<protein>
    <submittedName>
        <fullName evidence="8">Porin family protein</fullName>
    </submittedName>
</protein>
<dbReference type="PANTHER" id="PTHR34001:SF3">
    <property type="entry name" value="BLL7405 PROTEIN"/>
    <property type="match status" value="1"/>
</dbReference>
<dbReference type="SUPFAM" id="SSF56925">
    <property type="entry name" value="OMPA-like"/>
    <property type="match status" value="1"/>
</dbReference>
<proteinExistence type="inferred from homology"/>
<accession>A0A5P6NZ32</accession>
<evidence type="ECO:0000259" key="7">
    <source>
        <dbReference type="Pfam" id="PF13505"/>
    </source>
</evidence>
<keyword evidence="4" id="KW-0998">Cell outer membrane</keyword>
<sequence length="293" mass="30502">MHRALGFAAILSSLALAIGLPAHAADMPLKAPPITALPSWTGFYVGGQIGGGWSDRTVTYVGNDPIATLLVNGGLGAVGEQPFASHRVNISGVTGGLEAGYNLQIDRSWVIGVEADFSGSDIKGSGSGTSVLATAAPGFFTQTVAGQEKIDWWGTVRARLGVLATPDLLLYGTAGFAYGRVMLSDSYVFNGAPPAGLLGDLAGRSFLCAVNVTCFSGSTSSVKTGWTAGAGGEWRWTHNWTVKAEYLYVDLGNASVNSVANTLKRAGTAFASYNANFGRADFHVARIGVNYHF</sequence>
<dbReference type="OrthoDB" id="8455142at2"/>
<feature type="signal peptide" evidence="6">
    <location>
        <begin position="1"/>
        <end position="24"/>
    </location>
</feature>
<evidence type="ECO:0000256" key="6">
    <source>
        <dbReference type="SAM" id="SignalP"/>
    </source>
</evidence>
<dbReference type="GO" id="GO:0009279">
    <property type="term" value="C:cell outer membrane"/>
    <property type="evidence" value="ECO:0007669"/>
    <property type="project" value="UniProtKB-SubCell"/>
</dbReference>
<evidence type="ECO:0000256" key="3">
    <source>
        <dbReference type="ARBA" id="ARBA00023136"/>
    </source>
</evidence>
<dbReference type="EMBL" id="CP044543">
    <property type="protein sequence ID" value="QFI71369.1"/>
    <property type="molecule type" value="Genomic_DNA"/>
</dbReference>
<dbReference type="InterPro" id="IPR027385">
    <property type="entry name" value="Beta-barrel_OMP"/>
</dbReference>
<gene>
    <name evidence="8" type="ORF">F8237_02700</name>
</gene>
<evidence type="ECO:0000256" key="5">
    <source>
        <dbReference type="ARBA" id="ARBA00038306"/>
    </source>
</evidence>
<organism evidence="8 9">
    <name type="scientific">Bradyrhizobium betae</name>
    <dbReference type="NCBI Taxonomy" id="244734"/>
    <lineage>
        <taxon>Bacteria</taxon>
        <taxon>Pseudomonadati</taxon>
        <taxon>Pseudomonadota</taxon>
        <taxon>Alphaproteobacteria</taxon>
        <taxon>Hyphomicrobiales</taxon>
        <taxon>Nitrobacteraceae</taxon>
        <taxon>Bradyrhizobium</taxon>
    </lineage>
</organism>
<comment type="similarity">
    <text evidence="5">Belongs to the Omp25/RopB family.</text>
</comment>
<keyword evidence="3" id="KW-0472">Membrane</keyword>
<evidence type="ECO:0000313" key="9">
    <source>
        <dbReference type="Proteomes" id="UP000325641"/>
    </source>
</evidence>
<dbReference type="KEGG" id="bbet:F8237_02700"/>
<comment type="subcellular location">
    <subcellularLocation>
        <location evidence="1">Cell outer membrane</location>
    </subcellularLocation>
</comment>
<dbReference type="RefSeq" id="WP_151642277.1">
    <property type="nucleotide sequence ID" value="NZ_CP044543.1"/>
</dbReference>
<feature type="domain" description="Outer membrane protein beta-barrel" evidence="7">
    <location>
        <begin position="13"/>
        <end position="293"/>
    </location>
</feature>
<keyword evidence="2 6" id="KW-0732">Signal</keyword>
<dbReference type="InterPro" id="IPR051692">
    <property type="entry name" value="OMP-like"/>
</dbReference>
<evidence type="ECO:0000256" key="1">
    <source>
        <dbReference type="ARBA" id="ARBA00004442"/>
    </source>
</evidence>
<dbReference type="AlphaFoldDB" id="A0A5P6NZ32"/>
<dbReference type="Gene3D" id="2.40.160.20">
    <property type="match status" value="1"/>
</dbReference>
<evidence type="ECO:0000313" key="8">
    <source>
        <dbReference type="EMBL" id="QFI71369.1"/>
    </source>
</evidence>
<evidence type="ECO:0000256" key="4">
    <source>
        <dbReference type="ARBA" id="ARBA00023237"/>
    </source>
</evidence>
<dbReference type="PANTHER" id="PTHR34001">
    <property type="entry name" value="BLL7405 PROTEIN"/>
    <property type="match status" value="1"/>
</dbReference>
<dbReference type="Pfam" id="PF13505">
    <property type="entry name" value="OMP_b-brl"/>
    <property type="match status" value="1"/>
</dbReference>
<reference evidence="9" key="1">
    <citation type="submission" date="2019-10" db="EMBL/GenBank/DDBJ databases">
        <title>Complete Genome Sequence of Bradyrhizobium betae type strain PL7HG1T.</title>
        <authorList>
            <person name="Bromfield E.S.P."/>
            <person name="Cloutier S."/>
        </authorList>
    </citation>
    <scope>NUCLEOTIDE SEQUENCE [LARGE SCALE GENOMIC DNA]</scope>
    <source>
        <strain evidence="9">PL7HG1</strain>
    </source>
</reference>
<dbReference type="InterPro" id="IPR011250">
    <property type="entry name" value="OMP/PagP_B-barrel"/>
</dbReference>
<name>A0A5P6NZ32_9BRAD</name>
<evidence type="ECO:0000256" key="2">
    <source>
        <dbReference type="ARBA" id="ARBA00022729"/>
    </source>
</evidence>
<feature type="chain" id="PRO_5025039569" evidence="6">
    <location>
        <begin position="25"/>
        <end position="293"/>
    </location>
</feature>
<dbReference type="Proteomes" id="UP000325641">
    <property type="component" value="Chromosome"/>
</dbReference>